<dbReference type="EMBL" id="JBHUHF010000001">
    <property type="protein sequence ID" value="MFD2024867.1"/>
    <property type="molecule type" value="Genomic_DNA"/>
</dbReference>
<dbReference type="Pfam" id="PF12680">
    <property type="entry name" value="SnoaL_2"/>
    <property type="match status" value="1"/>
</dbReference>
<gene>
    <name evidence="3" type="ORF">ACFSL2_05025</name>
</gene>
<accession>A0ABW4V890</accession>
<feature type="compositionally biased region" description="Pro residues" evidence="1">
    <location>
        <begin position="140"/>
        <end position="149"/>
    </location>
</feature>
<keyword evidence="4" id="KW-1185">Reference proteome</keyword>
<feature type="region of interest" description="Disordered" evidence="1">
    <location>
        <begin position="117"/>
        <end position="149"/>
    </location>
</feature>
<dbReference type="Gene3D" id="3.10.450.50">
    <property type="match status" value="1"/>
</dbReference>
<name>A0ABW4V890_9MICO</name>
<evidence type="ECO:0000259" key="2">
    <source>
        <dbReference type="Pfam" id="PF12680"/>
    </source>
</evidence>
<protein>
    <submittedName>
        <fullName evidence="3">Nuclear transport factor 2 family protein</fullName>
    </submittedName>
</protein>
<evidence type="ECO:0000313" key="4">
    <source>
        <dbReference type="Proteomes" id="UP001597338"/>
    </source>
</evidence>
<proteinExistence type="predicted"/>
<dbReference type="RefSeq" id="WP_377196790.1">
    <property type="nucleotide sequence ID" value="NZ_JBHUHF010000001.1"/>
</dbReference>
<sequence length="149" mass="16436">MTEPTAVVRAYWELMQARDWTGLRRVLAPDVVVEWAAGDEQFVGPDAVVGVNQEYPEGWSVHVRGIVADGDTVASDVEVPMEGVSVFRVAAFARVRAGLLVSSVEYWIGVGTEQPPDWRARFSRPDGAPARGLTDARPQDPWPAPRRPR</sequence>
<evidence type="ECO:0000256" key="1">
    <source>
        <dbReference type="SAM" id="MobiDB-lite"/>
    </source>
</evidence>
<comment type="caution">
    <text evidence="3">The sequence shown here is derived from an EMBL/GenBank/DDBJ whole genome shotgun (WGS) entry which is preliminary data.</text>
</comment>
<feature type="domain" description="SnoaL-like" evidence="2">
    <location>
        <begin position="8"/>
        <end position="101"/>
    </location>
</feature>
<dbReference type="InterPro" id="IPR032710">
    <property type="entry name" value="NTF2-like_dom_sf"/>
</dbReference>
<dbReference type="SUPFAM" id="SSF54427">
    <property type="entry name" value="NTF2-like"/>
    <property type="match status" value="1"/>
</dbReference>
<dbReference type="InterPro" id="IPR037401">
    <property type="entry name" value="SnoaL-like"/>
</dbReference>
<reference evidence="4" key="1">
    <citation type="journal article" date="2019" name="Int. J. Syst. Evol. Microbiol.">
        <title>The Global Catalogue of Microorganisms (GCM) 10K type strain sequencing project: providing services to taxonomists for standard genome sequencing and annotation.</title>
        <authorList>
            <consortium name="The Broad Institute Genomics Platform"/>
            <consortium name="The Broad Institute Genome Sequencing Center for Infectious Disease"/>
            <person name="Wu L."/>
            <person name="Ma J."/>
        </authorList>
    </citation>
    <scope>NUCLEOTIDE SEQUENCE [LARGE SCALE GENOMIC DNA]</scope>
    <source>
        <strain evidence="4">CCM 7043</strain>
    </source>
</reference>
<evidence type="ECO:0000313" key="3">
    <source>
        <dbReference type="EMBL" id="MFD2024867.1"/>
    </source>
</evidence>
<organism evidence="3 4">
    <name type="scientific">Promicromonospora aerolata</name>
    <dbReference type="NCBI Taxonomy" id="195749"/>
    <lineage>
        <taxon>Bacteria</taxon>
        <taxon>Bacillati</taxon>
        <taxon>Actinomycetota</taxon>
        <taxon>Actinomycetes</taxon>
        <taxon>Micrococcales</taxon>
        <taxon>Promicromonosporaceae</taxon>
        <taxon>Promicromonospora</taxon>
    </lineage>
</organism>
<dbReference type="Proteomes" id="UP001597338">
    <property type="component" value="Unassembled WGS sequence"/>
</dbReference>